<comment type="caution">
    <text evidence="2">The sequence shown here is derived from an EMBL/GenBank/DDBJ whole genome shotgun (WGS) entry which is preliminary data.</text>
</comment>
<dbReference type="Proteomes" id="UP000664002">
    <property type="component" value="Unassembled WGS sequence"/>
</dbReference>
<name>A0A939SQD2_KLEPN</name>
<reference evidence="2" key="1">
    <citation type="submission" date="2021-03" db="EMBL/GenBank/DDBJ databases">
        <title>Molecular epidemiology and mechanisms of colistin and carbapenem resistance in Enterobacteriaceae from clinical isolates, the environment and porcine samples in Pretoria, South Africa.</title>
        <authorList>
            <person name="Bogoshi D."/>
            <person name="Mbelle N.M."/>
            <person name="Naidoo V."/>
            <person name="Osei Sekyere J."/>
        </authorList>
    </citation>
    <scope>NUCLEOTIDE SEQUENCE</scope>
    <source>
        <strain evidence="2">C027</strain>
    </source>
</reference>
<proteinExistence type="predicted"/>
<feature type="region of interest" description="Disordered" evidence="1">
    <location>
        <begin position="16"/>
        <end position="89"/>
    </location>
</feature>
<gene>
    <name evidence="2" type="ORF">J4730_08510</name>
</gene>
<accession>A0A939SQD2</accession>
<dbReference type="EMBL" id="JAGETM010000004">
    <property type="protein sequence ID" value="MBO1997311.1"/>
    <property type="molecule type" value="Genomic_DNA"/>
</dbReference>
<dbReference type="AlphaFoldDB" id="A0A939SQD2"/>
<protein>
    <submittedName>
        <fullName evidence="2">Uncharacterized protein</fullName>
    </submittedName>
</protein>
<organism evidence="2 3">
    <name type="scientific">Klebsiella pneumoniae</name>
    <dbReference type="NCBI Taxonomy" id="573"/>
    <lineage>
        <taxon>Bacteria</taxon>
        <taxon>Pseudomonadati</taxon>
        <taxon>Pseudomonadota</taxon>
        <taxon>Gammaproteobacteria</taxon>
        <taxon>Enterobacterales</taxon>
        <taxon>Enterobacteriaceae</taxon>
        <taxon>Klebsiella/Raoultella group</taxon>
        <taxon>Klebsiella</taxon>
        <taxon>Klebsiella pneumoniae complex</taxon>
    </lineage>
</organism>
<evidence type="ECO:0000313" key="2">
    <source>
        <dbReference type="EMBL" id="MBO1997311.1"/>
    </source>
</evidence>
<evidence type="ECO:0000256" key="1">
    <source>
        <dbReference type="SAM" id="MobiDB-lite"/>
    </source>
</evidence>
<sequence length="105" mass="11435">MKNNCNVGDKIVDVRNTGSLIRSPSPPKSVRMAPASPKRRDLFTERSEVTCSQRGNFGVGQLRTGGARQQGGNRIKSKFSTSTRRSPRSDPACLMVSVIVMVIIS</sequence>
<evidence type="ECO:0000313" key="3">
    <source>
        <dbReference type="Proteomes" id="UP000664002"/>
    </source>
</evidence>
<feature type="compositionally biased region" description="Basic and acidic residues" evidence="1">
    <location>
        <begin position="38"/>
        <end position="48"/>
    </location>
</feature>